<dbReference type="HOGENOM" id="CLU_1758908_0_0_1"/>
<feature type="compositionally biased region" description="Basic and acidic residues" evidence="1">
    <location>
        <begin position="1"/>
        <end position="10"/>
    </location>
</feature>
<accession>J3NL74</accession>
<reference evidence="2" key="2">
    <citation type="submission" date="2010-07" db="EMBL/GenBank/DDBJ databases">
        <authorList>
            <consortium name="The Broad Institute Genome Sequencing Platform"/>
            <consortium name="Broad Institute Genome Sequencing Center for Infectious Disease"/>
            <person name="Ma L.-J."/>
            <person name="Dead R."/>
            <person name="Young S."/>
            <person name="Zeng Q."/>
            <person name="Koehrsen M."/>
            <person name="Alvarado L."/>
            <person name="Berlin A."/>
            <person name="Chapman S.B."/>
            <person name="Chen Z."/>
            <person name="Freedman E."/>
            <person name="Gellesch M."/>
            <person name="Goldberg J."/>
            <person name="Griggs A."/>
            <person name="Gujja S."/>
            <person name="Heilman E.R."/>
            <person name="Heiman D."/>
            <person name="Hepburn T."/>
            <person name="Howarth C."/>
            <person name="Jen D."/>
            <person name="Larson L."/>
            <person name="Mehta T."/>
            <person name="Neiman D."/>
            <person name="Pearson M."/>
            <person name="Roberts A."/>
            <person name="Saif S."/>
            <person name="Shea T."/>
            <person name="Shenoy N."/>
            <person name="Sisk P."/>
            <person name="Stolte C."/>
            <person name="Sykes S."/>
            <person name="Walk T."/>
            <person name="White J."/>
            <person name="Yandava C."/>
            <person name="Haas B."/>
            <person name="Nusbaum C."/>
            <person name="Birren B."/>
        </authorList>
    </citation>
    <scope>NUCLEOTIDE SEQUENCE</scope>
    <source>
        <strain evidence="2">R3-111a-1</strain>
    </source>
</reference>
<reference evidence="3" key="4">
    <citation type="journal article" date="2015" name="G3 (Bethesda)">
        <title>Genome sequences of three phytopathogenic species of the Magnaporthaceae family of fungi.</title>
        <authorList>
            <person name="Okagaki L.H."/>
            <person name="Nunes C.C."/>
            <person name="Sailsbery J."/>
            <person name="Clay B."/>
            <person name="Brown D."/>
            <person name="John T."/>
            <person name="Oh Y."/>
            <person name="Young N."/>
            <person name="Fitzgerald M."/>
            <person name="Haas B.J."/>
            <person name="Zeng Q."/>
            <person name="Young S."/>
            <person name="Adiconis X."/>
            <person name="Fan L."/>
            <person name="Levin J.Z."/>
            <person name="Mitchell T.K."/>
            <person name="Okubara P.A."/>
            <person name="Farman M.L."/>
            <person name="Kohn L.M."/>
            <person name="Birren B."/>
            <person name="Ma L.-J."/>
            <person name="Dean R.A."/>
        </authorList>
    </citation>
    <scope>NUCLEOTIDE SEQUENCE</scope>
    <source>
        <strain evidence="3">R3-111a-1</strain>
    </source>
</reference>
<dbReference type="VEuPathDB" id="FungiDB:GGTG_02015"/>
<reference evidence="3" key="5">
    <citation type="submission" date="2018-04" db="UniProtKB">
        <authorList>
            <consortium name="EnsemblFungi"/>
        </authorList>
    </citation>
    <scope>IDENTIFICATION</scope>
    <source>
        <strain evidence="3">R3-111a-1</strain>
    </source>
</reference>
<evidence type="ECO:0000313" key="2">
    <source>
        <dbReference type="EMBL" id="EJT82041.1"/>
    </source>
</evidence>
<dbReference type="AlphaFoldDB" id="J3NL74"/>
<gene>
    <name evidence="3" type="primary">20342473</name>
    <name evidence="2" type="ORF">GGTG_02015</name>
</gene>
<evidence type="ECO:0000256" key="1">
    <source>
        <dbReference type="SAM" id="MobiDB-lite"/>
    </source>
</evidence>
<feature type="region of interest" description="Disordered" evidence="1">
    <location>
        <begin position="1"/>
        <end position="44"/>
    </location>
</feature>
<name>J3NL74_GAET3</name>
<evidence type="ECO:0000313" key="4">
    <source>
        <dbReference type="Proteomes" id="UP000006039"/>
    </source>
</evidence>
<dbReference type="EMBL" id="GL385395">
    <property type="protein sequence ID" value="EJT82041.1"/>
    <property type="molecule type" value="Genomic_DNA"/>
</dbReference>
<keyword evidence="4" id="KW-1185">Reference proteome</keyword>
<protein>
    <submittedName>
        <fullName evidence="2 3">Uncharacterized protein</fullName>
    </submittedName>
</protein>
<reference evidence="4" key="1">
    <citation type="submission" date="2010-07" db="EMBL/GenBank/DDBJ databases">
        <title>The genome sequence of Gaeumannomyces graminis var. tritici strain R3-111a-1.</title>
        <authorList>
            <consortium name="The Broad Institute Genome Sequencing Platform"/>
            <person name="Ma L.-J."/>
            <person name="Dead R."/>
            <person name="Young S."/>
            <person name="Zeng Q."/>
            <person name="Koehrsen M."/>
            <person name="Alvarado L."/>
            <person name="Berlin A."/>
            <person name="Chapman S.B."/>
            <person name="Chen Z."/>
            <person name="Freedman E."/>
            <person name="Gellesch M."/>
            <person name="Goldberg J."/>
            <person name="Griggs A."/>
            <person name="Gujja S."/>
            <person name="Heilman E.R."/>
            <person name="Heiman D."/>
            <person name="Hepburn T."/>
            <person name="Howarth C."/>
            <person name="Jen D."/>
            <person name="Larson L."/>
            <person name="Mehta T."/>
            <person name="Neiman D."/>
            <person name="Pearson M."/>
            <person name="Roberts A."/>
            <person name="Saif S."/>
            <person name="Shea T."/>
            <person name="Shenoy N."/>
            <person name="Sisk P."/>
            <person name="Stolte C."/>
            <person name="Sykes S."/>
            <person name="Walk T."/>
            <person name="White J."/>
            <person name="Yandava C."/>
            <person name="Haas B."/>
            <person name="Nusbaum C."/>
            <person name="Birren B."/>
        </authorList>
    </citation>
    <scope>NUCLEOTIDE SEQUENCE [LARGE SCALE GENOMIC DNA]</scope>
    <source>
        <strain evidence="4">R3-111a-1</strain>
    </source>
</reference>
<dbReference type="EnsemblFungi" id="EJT82041">
    <property type="protein sequence ID" value="EJT82041"/>
    <property type="gene ID" value="GGTG_02015"/>
</dbReference>
<sequence length="148" mass="16380">MRAHLPERSPHQSAGNHPDSIPGKGWQWGDGQGSERAERKRQHVRARRVITVRAAGVWGARFQADATLGQKSRFACRCLPTPSSTLSKSCSGGWRGTRVWLRAARRCVCRAHWSGCSFLTLGPPSTTHQLPLTFGLGQGYRDFGLMIQ</sequence>
<dbReference type="RefSeq" id="XP_009218050.1">
    <property type="nucleotide sequence ID" value="XM_009219786.1"/>
</dbReference>
<proteinExistence type="predicted"/>
<organism evidence="2">
    <name type="scientific">Gaeumannomyces tritici (strain R3-111a-1)</name>
    <name type="common">Wheat and barley take-all root rot fungus</name>
    <name type="synonym">Gaeumannomyces graminis var. tritici</name>
    <dbReference type="NCBI Taxonomy" id="644352"/>
    <lineage>
        <taxon>Eukaryota</taxon>
        <taxon>Fungi</taxon>
        <taxon>Dikarya</taxon>
        <taxon>Ascomycota</taxon>
        <taxon>Pezizomycotina</taxon>
        <taxon>Sordariomycetes</taxon>
        <taxon>Sordariomycetidae</taxon>
        <taxon>Magnaporthales</taxon>
        <taxon>Magnaporthaceae</taxon>
        <taxon>Gaeumannomyces</taxon>
    </lineage>
</organism>
<reference evidence="2" key="3">
    <citation type="submission" date="2010-09" db="EMBL/GenBank/DDBJ databases">
        <title>Annotation of Gaeumannomyces graminis var. tritici R3-111a-1.</title>
        <authorList>
            <consortium name="The Broad Institute Genome Sequencing Platform"/>
            <person name="Ma L.-J."/>
            <person name="Dead R."/>
            <person name="Young S.K."/>
            <person name="Zeng Q."/>
            <person name="Gargeya S."/>
            <person name="Fitzgerald M."/>
            <person name="Haas B."/>
            <person name="Abouelleil A."/>
            <person name="Alvarado L."/>
            <person name="Arachchi H.M."/>
            <person name="Berlin A."/>
            <person name="Brown A."/>
            <person name="Chapman S.B."/>
            <person name="Chen Z."/>
            <person name="Dunbar C."/>
            <person name="Freedman E."/>
            <person name="Gearin G."/>
            <person name="Gellesch M."/>
            <person name="Goldberg J."/>
            <person name="Griggs A."/>
            <person name="Gujja S."/>
            <person name="Heiman D."/>
            <person name="Howarth C."/>
            <person name="Larson L."/>
            <person name="Lui A."/>
            <person name="MacDonald P.J.P."/>
            <person name="Mehta T."/>
            <person name="Montmayeur A."/>
            <person name="Murphy C."/>
            <person name="Neiman D."/>
            <person name="Pearson M."/>
            <person name="Priest M."/>
            <person name="Roberts A."/>
            <person name="Saif S."/>
            <person name="Shea T."/>
            <person name="Shenoy N."/>
            <person name="Sisk P."/>
            <person name="Stolte C."/>
            <person name="Sykes S."/>
            <person name="Yandava C."/>
            <person name="Wortman J."/>
            <person name="Nusbaum C."/>
            <person name="Birren B."/>
        </authorList>
    </citation>
    <scope>NUCLEOTIDE SEQUENCE</scope>
    <source>
        <strain evidence="2">R3-111a-1</strain>
    </source>
</reference>
<dbReference type="GeneID" id="20342473"/>
<evidence type="ECO:0000313" key="3">
    <source>
        <dbReference type="EnsemblFungi" id="EJT82041"/>
    </source>
</evidence>
<dbReference type="Proteomes" id="UP000006039">
    <property type="component" value="Unassembled WGS sequence"/>
</dbReference>